<evidence type="ECO:0000256" key="2">
    <source>
        <dbReference type="ARBA" id="ARBA00022692"/>
    </source>
</evidence>
<feature type="transmembrane region" description="Helical" evidence="5">
    <location>
        <begin position="646"/>
        <end position="668"/>
    </location>
</feature>
<dbReference type="InParanoid" id="G5A3S0"/>
<keyword evidence="3 5" id="KW-1133">Transmembrane helix</keyword>
<name>G5A3S0_PHYSP</name>
<gene>
    <name evidence="7" type="ORF">PHYSODRAFT_449998</name>
</gene>
<dbReference type="RefSeq" id="XP_009535095.1">
    <property type="nucleotide sequence ID" value="XM_009536800.1"/>
</dbReference>
<evidence type="ECO:0000256" key="4">
    <source>
        <dbReference type="ARBA" id="ARBA00023136"/>
    </source>
</evidence>
<dbReference type="PANTHER" id="PTHR12308">
    <property type="entry name" value="ANOCTAMIN"/>
    <property type="match status" value="1"/>
</dbReference>
<dbReference type="Proteomes" id="UP000002640">
    <property type="component" value="Unassembled WGS sequence"/>
</dbReference>
<dbReference type="OMA" id="HVGIFIQ"/>
<dbReference type="EMBL" id="JH159159">
    <property type="protein sequence ID" value="EGZ10234.1"/>
    <property type="molecule type" value="Genomic_DNA"/>
</dbReference>
<evidence type="ECO:0000256" key="3">
    <source>
        <dbReference type="ARBA" id="ARBA00022989"/>
    </source>
</evidence>
<accession>G5A3S0</accession>
<proteinExistence type="predicted"/>
<dbReference type="AlphaFoldDB" id="G5A3S0"/>
<evidence type="ECO:0000256" key="5">
    <source>
        <dbReference type="SAM" id="Phobius"/>
    </source>
</evidence>
<feature type="transmembrane region" description="Helical" evidence="5">
    <location>
        <begin position="503"/>
        <end position="520"/>
    </location>
</feature>
<feature type="transmembrane region" description="Helical" evidence="5">
    <location>
        <begin position="688"/>
        <end position="707"/>
    </location>
</feature>
<dbReference type="PANTHER" id="PTHR12308:SF73">
    <property type="entry name" value="ANOCTAMIN"/>
    <property type="match status" value="1"/>
</dbReference>
<dbReference type="GO" id="GO:0016020">
    <property type="term" value="C:membrane"/>
    <property type="evidence" value="ECO:0007669"/>
    <property type="project" value="UniProtKB-SubCell"/>
</dbReference>
<dbReference type="Pfam" id="PF04547">
    <property type="entry name" value="Anoctamin"/>
    <property type="match status" value="2"/>
</dbReference>
<reference evidence="7 8" key="1">
    <citation type="journal article" date="2006" name="Science">
        <title>Phytophthora genome sequences uncover evolutionary origins and mechanisms of pathogenesis.</title>
        <authorList>
            <person name="Tyler B.M."/>
            <person name="Tripathy S."/>
            <person name="Zhang X."/>
            <person name="Dehal P."/>
            <person name="Jiang R.H."/>
            <person name="Aerts A."/>
            <person name="Arredondo F.D."/>
            <person name="Baxter L."/>
            <person name="Bensasson D."/>
            <person name="Beynon J.L."/>
            <person name="Chapman J."/>
            <person name="Damasceno C.M."/>
            <person name="Dorrance A.E."/>
            <person name="Dou D."/>
            <person name="Dickerman A.W."/>
            <person name="Dubchak I.L."/>
            <person name="Garbelotto M."/>
            <person name="Gijzen M."/>
            <person name="Gordon S.G."/>
            <person name="Govers F."/>
            <person name="Grunwald N.J."/>
            <person name="Huang W."/>
            <person name="Ivors K.L."/>
            <person name="Jones R.W."/>
            <person name="Kamoun S."/>
            <person name="Krampis K."/>
            <person name="Lamour K.H."/>
            <person name="Lee M.K."/>
            <person name="McDonald W.H."/>
            <person name="Medina M."/>
            <person name="Meijer H.J."/>
            <person name="Nordberg E.K."/>
            <person name="Maclean D.J."/>
            <person name="Ospina-Giraldo M.D."/>
            <person name="Morris P.F."/>
            <person name="Phuntumart V."/>
            <person name="Putnam N.H."/>
            <person name="Rash S."/>
            <person name="Rose J.K."/>
            <person name="Sakihama Y."/>
            <person name="Salamov A.A."/>
            <person name="Savidor A."/>
            <person name="Scheuring C.F."/>
            <person name="Smith B.M."/>
            <person name="Sobral B.W."/>
            <person name="Terry A."/>
            <person name="Torto-Alalibo T.A."/>
            <person name="Win J."/>
            <person name="Xu Z."/>
            <person name="Zhang H."/>
            <person name="Grigoriev I.V."/>
            <person name="Rokhsar D.S."/>
            <person name="Boore J.L."/>
        </authorList>
    </citation>
    <scope>NUCLEOTIDE SEQUENCE [LARGE SCALE GENOMIC DNA]</scope>
    <source>
        <strain evidence="7 8">P6497</strain>
    </source>
</reference>
<evidence type="ECO:0000259" key="6">
    <source>
        <dbReference type="Pfam" id="PF04547"/>
    </source>
</evidence>
<feature type="transmembrane region" description="Helical" evidence="5">
    <location>
        <begin position="793"/>
        <end position="813"/>
    </location>
</feature>
<organism evidence="7 8">
    <name type="scientific">Phytophthora sojae (strain P6497)</name>
    <name type="common">Soybean stem and root rot agent</name>
    <name type="synonym">Phytophthora megasperma f. sp. glycines</name>
    <dbReference type="NCBI Taxonomy" id="1094619"/>
    <lineage>
        <taxon>Eukaryota</taxon>
        <taxon>Sar</taxon>
        <taxon>Stramenopiles</taxon>
        <taxon>Oomycota</taxon>
        <taxon>Peronosporomycetes</taxon>
        <taxon>Peronosporales</taxon>
        <taxon>Peronosporaceae</taxon>
        <taxon>Phytophthora</taxon>
    </lineage>
</organism>
<keyword evidence="8" id="KW-1185">Reference proteome</keyword>
<feature type="transmembrane region" description="Helical" evidence="5">
    <location>
        <begin position="825"/>
        <end position="846"/>
    </location>
</feature>
<feature type="transmembrane region" description="Helical" evidence="5">
    <location>
        <begin position="471"/>
        <end position="497"/>
    </location>
</feature>
<keyword evidence="4 5" id="KW-0472">Membrane</keyword>
<evidence type="ECO:0000313" key="7">
    <source>
        <dbReference type="EMBL" id="EGZ10234.1"/>
    </source>
</evidence>
<dbReference type="InterPro" id="IPR007632">
    <property type="entry name" value="Anoctamin"/>
</dbReference>
<protein>
    <recommendedName>
        <fullName evidence="6">Anoctamin transmembrane domain-containing protein</fullName>
    </recommendedName>
</protein>
<feature type="non-terminal residue" evidence="7">
    <location>
        <position position="896"/>
    </location>
</feature>
<feature type="domain" description="Anoctamin transmembrane" evidence="6">
    <location>
        <begin position="706"/>
        <end position="859"/>
    </location>
</feature>
<keyword evidence="2 5" id="KW-0812">Transmembrane</keyword>
<comment type="subcellular location">
    <subcellularLocation>
        <location evidence="1">Membrane</location>
        <topology evidence="1">Multi-pass membrane protein</topology>
    </subcellularLocation>
</comment>
<dbReference type="KEGG" id="psoj:PHYSODRAFT_449998"/>
<dbReference type="InterPro" id="IPR049452">
    <property type="entry name" value="Anoctamin_TM"/>
</dbReference>
<feature type="transmembrane region" description="Helical" evidence="5">
    <location>
        <begin position="727"/>
        <end position="749"/>
    </location>
</feature>
<feature type="transmembrane region" description="Helical" evidence="5">
    <location>
        <begin position="549"/>
        <end position="569"/>
    </location>
</feature>
<feature type="domain" description="Anoctamin transmembrane" evidence="6">
    <location>
        <begin position="460"/>
        <end position="646"/>
    </location>
</feature>
<sequence length="896" mass="100384">MLAEFINIAARLIGPDVAAEIDQTRVQELRDVYVKMSGQTCSSIKRWISHVCVGISSSNSPAEFDSSCQHEFVALLAASFNFTDRYLAWSIGIKLVLLVQLILPALRQAVTNALNYLCCISSSRDEISTGAIELSLQQSLPPVDYDKALSMYLSSVRVRDPDRLAAEREAFEREWAIRTGRTLADIRTPRVLVAASDFGAIVRTLMLRRLTAICKFDLSMSMSSDGKMVLVHIFASDNLLLATLCDMETYRLQFADAIDPGRSFWRDKKEVNADQKVLDANTVKHKLKLLLADNAMHPKEAVWFSGESLARVSARIQALSRLSRVSKGTIRCCNPAPAFASYSPSIQRQFIYKKYPNRLEIPDTYRRSVVLRTVDCIRITRYVIEAEFNTNAAISSGLVSSLHCLHSSSRFDFNSRGALASAWVTFWRPVHLPGEFWPDERPILNLLGRAAPFRQPLHAVRDYFGEKIGFYFAWIAFYGKIIVIPAFAAVIVIIGATLSLSELVLGALVIAWSFGFAKLWERRSVWYQLQWGPSLCSEIASLQRQLESWICVLVLGIANLLIVLSMLLSQGVLVDVYGEKLAILASCVCQAFLVQWNSACIPSVAHALTRWEYPRYSSDHPAYRSCVVAKLFMLQLFNTFTGLTLLLLSSVGGLEILAQFVVPLRPLYVSYNAQIEGHVGIFIQMETLILALFAAQLCTRIVLILSAAKQETTLSTYPGPDKDYAQIVMQLGLVVMFSSACPLLPLLALADCGVKLRQNALELCCIRQRPEPEGVQSDQDNDDDIGLGLWAPYVLLMLKVSVPIALAIVAFTADNFDDVSIERRVGWWLVGVLGIWLVAQLLWFLIPRESRQAEEARARNTFLVERYFGHAEEPPPSALQSLHHYEERLELLHRLN</sequence>
<evidence type="ECO:0000313" key="8">
    <source>
        <dbReference type="Proteomes" id="UP000002640"/>
    </source>
</evidence>
<dbReference type="GO" id="GO:0005254">
    <property type="term" value="F:chloride channel activity"/>
    <property type="evidence" value="ECO:0007669"/>
    <property type="project" value="TreeGrafter"/>
</dbReference>
<evidence type="ECO:0000256" key="1">
    <source>
        <dbReference type="ARBA" id="ARBA00004141"/>
    </source>
</evidence>
<dbReference type="GeneID" id="20652908"/>